<reference evidence="2" key="1">
    <citation type="journal article" date="2023" name="Mol. Phylogenet. Evol.">
        <title>Genome-scale phylogeny and comparative genomics of the fungal order Sordariales.</title>
        <authorList>
            <person name="Hensen N."/>
            <person name="Bonometti L."/>
            <person name="Westerberg I."/>
            <person name="Brannstrom I.O."/>
            <person name="Guillou S."/>
            <person name="Cros-Aarteil S."/>
            <person name="Calhoun S."/>
            <person name="Haridas S."/>
            <person name="Kuo A."/>
            <person name="Mondo S."/>
            <person name="Pangilinan J."/>
            <person name="Riley R."/>
            <person name="LaButti K."/>
            <person name="Andreopoulos B."/>
            <person name="Lipzen A."/>
            <person name="Chen C."/>
            <person name="Yan M."/>
            <person name="Daum C."/>
            <person name="Ng V."/>
            <person name="Clum A."/>
            <person name="Steindorff A."/>
            <person name="Ohm R.A."/>
            <person name="Martin F."/>
            <person name="Silar P."/>
            <person name="Natvig D.O."/>
            <person name="Lalanne C."/>
            <person name="Gautier V."/>
            <person name="Ament-Velasquez S.L."/>
            <person name="Kruys A."/>
            <person name="Hutchinson M.I."/>
            <person name="Powell A.J."/>
            <person name="Barry K."/>
            <person name="Miller A.N."/>
            <person name="Grigoriev I.V."/>
            <person name="Debuchy R."/>
            <person name="Gladieux P."/>
            <person name="Hiltunen Thoren M."/>
            <person name="Johannesson H."/>
        </authorList>
    </citation>
    <scope>NUCLEOTIDE SEQUENCE</scope>
    <source>
        <strain evidence="2">PSN324</strain>
    </source>
</reference>
<dbReference type="PANTHER" id="PTHR13046">
    <property type="entry name" value="PROTEASE U48 CAAX PRENYL PROTEASE RCE1"/>
    <property type="match status" value="1"/>
</dbReference>
<feature type="transmembrane region" description="Helical" evidence="1">
    <location>
        <begin position="31"/>
        <end position="50"/>
    </location>
</feature>
<dbReference type="GO" id="GO:0071586">
    <property type="term" value="P:CAAX-box protein processing"/>
    <property type="evidence" value="ECO:0007669"/>
    <property type="project" value="InterPro"/>
</dbReference>
<keyword evidence="2" id="KW-0645">Protease</keyword>
<feature type="non-terminal residue" evidence="2">
    <location>
        <position position="165"/>
    </location>
</feature>
<dbReference type="EMBL" id="MU865244">
    <property type="protein sequence ID" value="KAK4456370.1"/>
    <property type="molecule type" value="Genomic_DNA"/>
</dbReference>
<feature type="transmembrane region" description="Helical" evidence="1">
    <location>
        <begin position="71"/>
        <end position="93"/>
    </location>
</feature>
<keyword evidence="1" id="KW-0472">Membrane</keyword>
<evidence type="ECO:0000313" key="3">
    <source>
        <dbReference type="Proteomes" id="UP001321749"/>
    </source>
</evidence>
<dbReference type="Proteomes" id="UP001321749">
    <property type="component" value="Unassembled WGS sequence"/>
</dbReference>
<keyword evidence="2" id="KW-0378">Hydrolase</keyword>
<feature type="transmembrane region" description="Helical" evidence="1">
    <location>
        <begin position="113"/>
        <end position="137"/>
    </location>
</feature>
<name>A0AAV9H747_9PEZI</name>
<keyword evidence="3" id="KW-1185">Reference proteome</keyword>
<evidence type="ECO:0000313" key="2">
    <source>
        <dbReference type="EMBL" id="KAK4456370.1"/>
    </source>
</evidence>
<evidence type="ECO:0000256" key="1">
    <source>
        <dbReference type="SAM" id="Phobius"/>
    </source>
</evidence>
<keyword evidence="1" id="KW-1133">Transmembrane helix</keyword>
<dbReference type="GO" id="GO:0005789">
    <property type="term" value="C:endoplasmic reticulum membrane"/>
    <property type="evidence" value="ECO:0007669"/>
    <property type="project" value="InterPro"/>
</dbReference>
<dbReference type="AlphaFoldDB" id="A0AAV9H747"/>
<gene>
    <name evidence="2" type="ORF">QBC42DRAFT_65840</name>
</gene>
<keyword evidence="1" id="KW-0812">Transmembrane</keyword>
<dbReference type="PANTHER" id="PTHR13046:SF0">
    <property type="entry name" value="CAAX PRENYL PROTEASE 2"/>
    <property type="match status" value="1"/>
</dbReference>
<dbReference type="GO" id="GO:0004222">
    <property type="term" value="F:metalloendopeptidase activity"/>
    <property type="evidence" value="ECO:0007669"/>
    <property type="project" value="InterPro"/>
</dbReference>
<dbReference type="InterPro" id="IPR039731">
    <property type="entry name" value="Rce1"/>
</dbReference>
<protein>
    <submittedName>
        <fullName evidence="2">CaaX protease</fullName>
    </submittedName>
</protein>
<comment type="caution">
    <text evidence="2">The sequence shown here is derived from an EMBL/GenBank/DDBJ whole genome shotgun (WGS) entry which is preliminary data.</text>
</comment>
<accession>A0AAV9H747</accession>
<reference evidence="2" key="2">
    <citation type="submission" date="2023-06" db="EMBL/GenBank/DDBJ databases">
        <authorList>
            <consortium name="Lawrence Berkeley National Laboratory"/>
            <person name="Mondo S.J."/>
            <person name="Hensen N."/>
            <person name="Bonometti L."/>
            <person name="Westerberg I."/>
            <person name="Brannstrom I.O."/>
            <person name="Guillou S."/>
            <person name="Cros-Aarteil S."/>
            <person name="Calhoun S."/>
            <person name="Haridas S."/>
            <person name="Kuo A."/>
            <person name="Pangilinan J."/>
            <person name="Riley R."/>
            <person name="Labutti K."/>
            <person name="Andreopoulos B."/>
            <person name="Lipzen A."/>
            <person name="Chen C."/>
            <person name="Yanf M."/>
            <person name="Daum C."/>
            <person name="Ng V."/>
            <person name="Clum A."/>
            <person name="Steindorff A."/>
            <person name="Ohm R."/>
            <person name="Martin F."/>
            <person name="Silar P."/>
            <person name="Natvig D."/>
            <person name="Lalanne C."/>
            <person name="Gautier V."/>
            <person name="Ament-Velasquez S.L."/>
            <person name="Kruys A."/>
            <person name="Hutchinson M.I."/>
            <person name="Powell A.J."/>
            <person name="Barry K."/>
            <person name="Miller A.N."/>
            <person name="Grigoriev I.V."/>
            <person name="Debuchy R."/>
            <person name="Gladieux P."/>
            <person name="Thoren M.H."/>
            <person name="Johannesson H."/>
        </authorList>
    </citation>
    <scope>NUCLEOTIDE SEQUENCE</scope>
    <source>
        <strain evidence="2">PSN324</strain>
    </source>
</reference>
<sequence length="165" mass="19004">MAALDDVLYKLNPWQKDPSQPPPTPPLQASTAYLLVSLYALLYFIPFYLSPLTRPSPTLSRDDPSAIRARIRSVTISTLLCLIATYLILTYFSRSPITPSHAFHLLGFYPLSLYPALKSLFLTSLLFLGPLYSYFIIDEGYQPWLSLEPLKDCWTTWQYWRNYVV</sequence>
<proteinExistence type="predicted"/>
<organism evidence="2 3">
    <name type="scientific">Cladorrhinum samala</name>
    <dbReference type="NCBI Taxonomy" id="585594"/>
    <lineage>
        <taxon>Eukaryota</taxon>
        <taxon>Fungi</taxon>
        <taxon>Dikarya</taxon>
        <taxon>Ascomycota</taxon>
        <taxon>Pezizomycotina</taxon>
        <taxon>Sordariomycetes</taxon>
        <taxon>Sordariomycetidae</taxon>
        <taxon>Sordariales</taxon>
        <taxon>Podosporaceae</taxon>
        <taxon>Cladorrhinum</taxon>
    </lineage>
</organism>